<proteinExistence type="predicted"/>
<sequence length="190" mass="20956">MRDDEVIRRLGGQERVSFTLSEDPSRVAAIAHEYGYVLTEYHMSAKPIRIRMNFVRDGREEARLRAAWADYHYRTNGAWWAACWPTPTGIPPRKAAAYRIAVHQQREAPLTQPLTAYGILLTLAVAGAVPLAGVSTPLAALLLVGVAGLGGWGVAWAHRRAKNALPRHLAKLEQFERQRVYASPGQPGGP</sequence>
<evidence type="ECO:0000256" key="1">
    <source>
        <dbReference type="SAM" id="Phobius"/>
    </source>
</evidence>
<dbReference type="AlphaFoldDB" id="A0A5N6ALA8"/>
<feature type="transmembrane region" description="Helical" evidence="1">
    <location>
        <begin position="138"/>
        <end position="157"/>
    </location>
</feature>
<protein>
    <submittedName>
        <fullName evidence="2">Uncharacterized protein</fullName>
    </submittedName>
</protein>
<evidence type="ECO:0000313" key="2">
    <source>
        <dbReference type="EMBL" id="KAB8168843.1"/>
    </source>
</evidence>
<reference evidence="2" key="1">
    <citation type="submission" date="2019-10" db="EMBL/GenBank/DDBJ databases">
        <title>Nonomuraea sp. nov., isolated from Phyllanthus amarus.</title>
        <authorList>
            <person name="Klykleung N."/>
            <person name="Tanasupawat S."/>
        </authorList>
    </citation>
    <scope>NUCLEOTIDE SEQUENCE [LARGE SCALE GENOMIC DNA]</scope>
    <source>
        <strain evidence="2">3MP-10</strain>
    </source>
</reference>
<keyword evidence="1" id="KW-1133">Transmembrane helix</keyword>
<keyword evidence="1" id="KW-0472">Membrane</keyword>
<dbReference type="EMBL" id="VDLY02000003">
    <property type="protein sequence ID" value="KAB8168843.1"/>
    <property type="molecule type" value="Genomic_DNA"/>
</dbReference>
<dbReference type="OrthoDB" id="4173022at2"/>
<comment type="caution">
    <text evidence="2">The sequence shown here is derived from an EMBL/GenBank/DDBJ whole genome shotgun (WGS) entry which is preliminary data.</text>
</comment>
<feature type="transmembrane region" description="Helical" evidence="1">
    <location>
        <begin position="114"/>
        <end position="132"/>
    </location>
</feature>
<organism evidence="2 3">
    <name type="scientific">Streptomyces mimosae</name>
    <dbReference type="NCBI Taxonomy" id="2586635"/>
    <lineage>
        <taxon>Bacteria</taxon>
        <taxon>Bacillati</taxon>
        <taxon>Actinomycetota</taxon>
        <taxon>Actinomycetes</taxon>
        <taxon>Kitasatosporales</taxon>
        <taxon>Streptomycetaceae</taxon>
        <taxon>Streptomyces</taxon>
    </lineage>
</organism>
<keyword evidence="3" id="KW-1185">Reference proteome</keyword>
<dbReference type="Proteomes" id="UP000314251">
    <property type="component" value="Unassembled WGS sequence"/>
</dbReference>
<keyword evidence="1" id="KW-0812">Transmembrane</keyword>
<name>A0A5N6ALA8_9ACTN</name>
<gene>
    <name evidence="2" type="ORF">FH607_006385</name>
</gene>
<dbReference type="RefSeq" id="WP_139666616.1">
    <property type="nucleotide sequence ID" value="NZ_VDLY02000003.1"/>
</dbReference>
<accession>A0A5N6ALA8</accession>
<evidence type="ECO:0000313" key="3">
    <source>
        <dbReference type="Proteomes" id="UP000314251"/>
    </source>
</evidence>